<dbReference type="Gene3D" id="2.30.30.40">
    <property type="entry name" value="SH3 Domains"/>
    <property type="match status" value="1"/>
</dbReference>
<dbReference type="Proteomes" id="UP000199356">
    <property type="component" value="Unassembled WGS sequence"/>
</dbReference>
<keyword evidence="3" id="KW-1185">Reference proteome</keyword>
<evidence type="ECO:0000313" key="2">
    <source>
        <dbReference type="EMBL" id="SFP04363.1"/>
    </source>
</evidence>
<protein>
    <submittedName>
        <fullName evidence="2">Purine-binding chemotaxis protein CheW</fullName>
    </submittedName>
</protein>
<dbReference type="STRING" id="441119.SAMN04488047_10288"/>
<dbReference type="GO" id="GO:0005829">
    <property type="term" value="C:cytosol"/>
    <property type="evidence" value="ECO:0007669"/>
    <property type="project" value="TreeGrafter"/>
</dbReference>
<accession>A0A1I5M4E3</accession>
<gene>
    <name evidence="2" type="ORF">SAMN04488047_10288</name>
</gene>
<dbReference type="SUPFAM" id="SSF50341">
    <property type="entry name" value="CheW-like"/>
    <property type="match status" value="1"/>
</dbReference>
<feature type="domain" description="CheW-like" evidence="1">
    <location>
        <begin position="3"/>
        <end position="148"/>
    </location>
</feature>
<sequence length="159" mass="16978">MTIGTVVTFSMNDALFALPVARVQEILDARTIAPLPNAPDYLLGLIDVRGASVAVVDLRRLMGEPPREDTQDTRIIVFHAGDGPDGFVAALRTDRVIEVAELDEAPAGEVPISDRLQWRARIVEEIGRREGAFVSVLDSGRLLAQPAAAAAIEPLGAAT</sequence>
<dbReference type="GO" id="GO:0006935">
    <property type="term" value="P:chemotaxis"/>
    <property type="evidence" value="ECO:0007669"/>
    <property type="project" value="InterPro"/>
</dbReference>
<dbReference type="InterPro" id="IPR036061">
    <property type="entry name" value="CheW-like_dom_sf"/>
</dbReference>
<dbReference type="PROSITE" id="PS50851">
    <property type="entry name" value="CHEW"/>
    <property type="match status" value="1"/>
</dbReference>
<dbReference type="PANTHER" id="PTHR22617:SF23">
    <property type="entry name" value="CHEMOTAXIS PROTEIN CHEW"/>
    <property type="match status" value="1"/>
</dbReference>
<dbReference type="InterPro" id="IPR039315">
    <property type="entry name" value="CheW"/>
</dbReference>
<evidence type="ECO:0000313" key="3">
    <source>
        <dbReference type="Proteomes" id="UP000199356"/>
    </source>
</evidence>
<dbReference type="Pfam" id="PF01584">
    <property type="entry name" value="CheW"/>
    <property type="match status" value="1"/>
</dbReference>
<dbReference type="PANTHER" id="PTHR22617">
    <property type="entry name" value="CHEMOTAXIS SENSOR HISTIDINE KINASE-RELATED"/>
    <property type="match status" value="1"/>
</dbReference>
<dbReference type="EMBL" id="FOXA01000002">
    <property type="protein sequence ID" value="SFP04363.1"/>
    <property type="molecule type" value="Genomic_DNA"/>
</dbReference>
<dbReference type="InterPro" id="IPR002545">
    <property type="entry name" value="CheW-lke_dom"/>
</dbReference>
<name>A0A1I5M4E3_9RHOB</name>
<dbReference type="RefSeq" id="WP_093418652.1">
    <property type="nucleotide sequence ID" value="NZ_FOXA01000002.1"/>
</dbReference>
<dbReference type="Gene3D" id="2.40.50.180">
    <property type="entry name" value="CheA-289, Domain 4"/>
    <property type="match status" value="1"/>
</dbReference>
<dbReference type="AlphaFoldDB" id="A0A1I5M4E3"/>
<proteinExistence type="predicted"/>
<dbReference type="GO" id="GO:0007165">
    <property type="term" value="P:signal transduction"/>
    <property type="evidence" value="ECO:0007669"/>
    <property type="project" value="InterPro"/>
</dbReference>
<reference evidence="2 3" key="1">
    <citation type="submission" date="2016-10" db="EMBL/GenBank/DDBJ databases">
        <authorList>
            <person name="de Groot N.N."/>
        </authorList>
    </citation>
    <scope>NUCLEOTIDE SEQUENCE [LARGE SCALE GENOMIC DNA]</scope>
    <source>
        <strain evidence="2 3">DSM 19547</strain>
    </source>
</reference>
<dbReference type="SMART" id="SM00260">
    <property type="entry name" value="CheW"/>
    <property type="match status" value="1"/>
</dbReference>
<evidence type="ECO:0000259" key="1">
    <source>
        <dbReference type="PROSITE" id="PS50851"/>
    </source>
</evidence>
<dbReference type="OrthoDB" id="3291462at2"/>
<organism evidence="2 3">
    <name type="scientific">Tranquillimonas alkanivorans</name>
    <dbReference type="NCBI Taxonomy" id="441119"/>
    <lineage>
        <taxon>Bacteria</taxon>
        <taxon>Pseudomonadati</taxon>
        <taxon>Pseudomonadota</taxon>
        <taxon>Alphaproteobacteria</taxon>
        <taxon>Rhodobacterales</taxon>
        <taxon>Roseobacteraceae</taxon>
        <taxon>Tranquillimonas</taxon>
    </lineage>
</organism>